<dbReference type="FunFam" id="3.30.565.10:FF:000006">
    <property type="entry name" value="Sensor histidine kinase WalK"/>
    <property type="match status" value="1"/>
</dbReference>
<organism evidence="13 14">
    <name type="scientific">Weissella paramesenteroides</name>
    <name type="common">Leuconostoc paramesenteroides</name>
    <dbReference type="NCBI Taxonomy" id="1249"/>
    <lineage>
        <taxon>Bacteria</taxon>
        <taxon>Bacillati</taxon>
        <taxon>Bacillota</taxon>
        <taxon>Bacilli</taxon>
        <taxon>Lactobacillales</taxon>
        <taxon>Lactobacillaceae</taxon>
        <taxon>Weissella</taxon>
    </lineage>
</organism>
<dbReference type="InterPro" id="IPR003661">
    <property type="entry name" value="HisK_dim/P_dom"/>
</dbReference>
<dbReference type="CDD" id="cd00082">
    <property type="entry name" value="HisKA"/>
    <property type="match status" value="1"/>
</dbReference>
<evidence type="ECO:0000313" key="13">
    <source>
        <dbReference type="EMBL" id="MDF8370925.1"/>
    </source>
</evidence>
<feature type="transmembrane region" description="Helical" evidence="11">
    <location>
        <begin position="20"/>
        <end position="43"/>
    </location>
</feature>
<accession>A0ABD4XIX7</accession>
<dbReference type="InterPro" id="IPR036890">
    <property type="entry name" value="HATPase_C_sf"/>
</dbReference>
<evidence type="ECO:0000256" key="7">
    <source>
        <dbReference type="ARBA" id="ARBA00022777"/>
    </source>
</evidence>
<dbReference type="PROSITE" id="PS50109">
    <property type="entry name" value="HIS_KIN"/>
    <property type="match status" value="1"/>
</dbReference>
<dbReference type="SUPFAM" id="SSF55874">
    <property type="entry name" value="ATPase domain of HSP90 chaperone/DNA topoisomerase II/histidine kinase"/>
    <property type="match status" value="1"/>
</dbReference>
<evidence type="ECO:0000256" key="1">
    <source>
        <dbReference type="ARBA" id="ARBA00000085"/>
    </source>
</evidence>
<keyword evidence="8 11" id="KW-1133">Transmembrane helix</keyword>
<evidence type="ECO:0000256" key="8">
    <source>
        <dbReference type="ARBA" id="ARBA00022989"/>
    </source>
</evidence>
<dbReference type="SUPFAM" id="SSF47384">
    <property type="entry name" value="Homodimeric domain of signal transducing histidine kinase"/>
    <property type="match status" value="1"/>
</dbReference>
<evidence type="ECO:0000256" key="3">
    <source>
        <dbReference type="ARBA" id="ARBA00012438"/>
    </source>
</evidence>
<name>A0ABD4XIX7_WEIPA</name>
<reference evidence="13 14" key="1">
    <citation type="submission" date="2020-03" db="EMBL/GenBank/DDBJ databases">
        <title>Comparative genomics of Weissella paramesenteroides.</title>
        <authorList>
            <person name="Kant R."/>
            <person name="Takala T."/>
            <person name="Saris P."/>
        </authorList>
    </citation>
    <scope>NUCLEOTIDE SEQUENCE [LARGE SCALE GENOMIC DNA]</scope>
    <source>
        <strain evidence="13 14">SJ27-4</strain>
    </source>
</reference>
<gene>
    <name evidence="13" type="ORF">G9403_04520</name>
</gene>
<dbReference type="FunFam" id="1.10.287.130:FF:000001">
    <property type="entry name" value="Two-component sensor histidine kinase"/>
    <property type="match status" value="1"/>
</dbReference>
<keyword evidence="10 11" id="KW-0472">Membrane</keyword>
<evidence type="ECO:0000256" key="10">
    <source>
        <dbReference type="ARBA" id="ARBA00023136"/>
    </source>
</evidence>
<evidence type="ECO:0000256" key="2">
    <source>
        <dbReference type="ARBA" id="ARBA00004370"/>
    </source>
</evidence>
<dbReference type="Gene3D" id="1.10.287.130">
    <property type="match status" value="1"/>
</dbReference>
<evidence type="ECO:0000259" key="12">
    <source>
        <dbReference type="PROSITE" id="PS50109"/>
    </source>
</evidence>
<dbReference type="Gene3D" id="6.10.340.10">
    <property type="match status" value="1"/>
</dbReference>
<dbReference type="Proteomes" id="UP001215461">
    <property type="component" value="Unassembled WGS sequence"/>
</dbReference>
<dbReference type="SMART" id="SM00387">
    <property type="entry name" value="HATPase_c"/>
    <property type="match status" value="1"/>
</dbReference>
<evidence type="ECO:0000313" key="14">
    <source>
        <dbReference type="Proteomes" id="UP001215461"/>
    </source>
</evidence>
<evidence type="ECO:0000256" key="9">
    <source>
        <dbReference type="ARBA" id="ARBA00023012"/>
    </source>
</evidence>
<comment type="subcellular location">
    <subcellularLocation>
        <location evidence="2">Membrane</location>
    </subcellularLocation>
</comment>
<dbReference type="InterPro" id="IPR005467">
    <property type="entry name" value="His_kinase_dom"/>
</dbReference>
<evidence type="ECO:0000256" key="6">
    <source>
        <dbReference type="ARBA" id="ARBA00022692"/>
    </source>
</evidence>
<dbReference type="Pfam" id="PF02518">
    <property type="entry name" value="HATPase_c"/>
    <property type="match status" value="1"/>
</dbReference>
<dbReference type="PANTHER" id="PTHR45436">
    <property type="entry name" value="SENSOR HISTIDINE KINASE YKOH"/>
    <property type="match status" value="1"/>
</dbReference>
<dbReference type="EMBL" id="JAANXN010000005">
    <property type="protein sequence ID" value="MDF8370925.1"/>
    <property type="molecule type" value="Genomic_DNA"/>
</dbReference>
<dbReference type="RefSeq" id="WP_277362211.1">
    <property type="nucleotide sequence ID" value="NZ_CAXLJE010000007.1"/>
</dbReference>
<keyword evidence="5" id="KW-0808">Transferase</keyword>
<feature type="transmembrane region" description="Helical" evidence="11">
    <location>
        <begin position="153"/>
        <end position="176"/>
    </location>
</feature>
<proteinExistence type="predicted"/>
<dbReference type="EC" id="2.7.13.3" evidence="3"/>
<dbReference type="SMART" id="SM00388">
    <property type="entry name" value="HisKA"/>
    <property type="match status" value="1"/>
</dbReference>
<feature type="domain" description="Histidine kinase" evidence="12">
    <location>
        <begin position="244"/>
        <end position="456"/>
    </location>
</feature>
<dbReference type="InterPro" id="IPR036097">
    <property type="entry name" value="HisK_dim/P_sf"/>
</dbReference>
<keyword evidence="6 11" id="KW-0812">Transmembrane</keyword>
<dbReference type="InterPro" id="IPR003594">
    <property type="entry name" value="HATPase_dom"/>
</dbReference>
<dbReference type="GO" id="GO:0000160">
    <property type="term" value="P:phosphorelay signal transduction system"/>
    <property type="evidence" value="ECO:0007669"/>
    <property type="project" value="UniProtKB-KW"/>
</dbReference>
<comment type="catalytic activity">
    <reaction evidence="1">
        <text>ATP + protein L-histidine = ADP + protein N-phospho-L-histidine.</text>
        <dbReference type="EC" id="2.7.13.3"/>
    </reaction>
</comment>
<dbReference type="InterPro" id="IPR050428">
    <property type="entry name" value="TCS_sensor_his_kinase"/>
</dbReference>
<sequence length="457" mass="51990">MTNRRKQQQSSATIMLRNLITMVMILTVSLGVCIIIAVGHQLLEEVHQTTDHITTSLKQTYIDGDDDWQEWRRNNTLDTSASFVYIHNLQKDDDNARYFSPNTEHILQIKPIKIPFISHLYYRPDFGFLYHRVVHAKGIYYTLWQSMHPQLEILLRVILVTAILLGVTLIIMPLYIRRLTKHLTDPIVNLSQNTKIIASAEEPGSMRLPVPEQPTEVTDLATNFNELLVMLNKRQEQQKLFVMNAAHELRTPIATIRSHAQLIERHGKAHPEIIEKSVRYITDESRQMQQLIDELLALSRADQLVLDVHDIDLSNMIANTVQSLNNTFPQKFIMTIKPDVHMVGNANAIDQILNSLLTNASKYSPEDSTIEIQLETNAQENYVITIKDQGQGISNEDKAHIFERFYRSAEVRGSVKGTGLGLAIADQLIKLMGGTIQVKDNHPQGSVFILTIPAHTT</sequence>
<dbReference type="PRINTS" id="PR00344">
    <property type="entry name" value="BCTRLSENSOR"/>
</dbReference>
<dbReference type="AlphaFoldDB" id="A0ABD4XIX7"/>
<keyword evidence="4" id="KW-0597">Phosphoprotein</keyword>
<dbReference type="GO" id="GO:0016020">
    <property type="term" value="C:membrane"/>
    <property type="evidence" value="ECO:0007669"/>
    <property type="project" value="UniProtKB-SubCell"/>
</dbReference>
<protein>
    <recommendedName>
        <fullName evidence="3">histidine kinase</fullName>
        <ecNumber evidence="3">2.7.13.3</ecNumber>
    </recommendedName>
</protein>
<dbReference type="GO" id="GO:0004673">
    <property type="term" value="F:protein histidine kinase activity"/>
    <property type="evidence" value="ECO:0007669"/>
    <property type="project" value="UniProtKB-EC"/>
</dbReference>
<evidence type="ECO:0000256" key="4">
    <source>
        <dbReference type="ARBA" id="ARBA00022553"/>
    </source>
</evidence>
<comment type="caution">
    <text evidence="13">The sequence shown here is derived from an EMBL/GenBank/DDBJ whole genome shotgun (WGS) entry which is preliminary data.</text>
</comment>
<dbReference type="CDD" id="cd00075">
    <property type="entry name" value="HATPase"/>
    <property type="match status" value="1"/>
</dbReference>
<keyword evidence="7 13" id="KW-0418">Kinase</keyword>
<dbReference type="Pfam" id="PF00512">
    <property type="entry name" value="HisKA"/>
    <property type="match status" value="1"/>
</dbReference>
<dbReference type="InterPro" id="IPR004358">
    <property type="entry name" value="Sig_transdc_His_kin-like_C"/>
</dbReference>
<dbReference type="PANTHER" id="PTHR45436:SF5">
    <property type="entry name" value="SENSOR HISTIDINE KINASE TRCS"/>
    <property type="match status" value="1"/>
</dbReference>
<dbReference type="Gene3D" id="3.30.565.10">
    <property type="entry name" value="Histidine kinase-like ATPase, C-terminal domain"/>
    <property type="match status" value="1"/>
</dbReference>
<evidence type="ECO:0000256" key="11">
    <source>
        <dbReference type="SAM" id="Phobius"/>
    </source>
</evidence>
<evidence type="ECO:0000256" key="5">
    <source>
        <dbReference type="ARBA" id="ARBA00022679"/>
    </source>
</evidence>
<keyword evidence="9" id="KW-0902">Two-component regulatory system</keyword>